<dbReference type="InterPro" id="IPR036249">
    <property type="entry name" value="Thioredoxin-like_sf"/>
</dbReference>
<feature type="non-terminal residue" evidence="3">
    <location>
        <position position="298"/>
    </location>
</feature>
<proteinExistence type="predicted"/>
<dbReference type="SUPFAM" id="SSF52833">
    <property type="entry name" value="Thioredoxin-like"/>
    <property type="match status" value="1"/>
</dbReference>
<dbReference type="AlphaFoldDB" id="T1A4F1"/>
<dbReference type="SUPFAM" id="SSF48208">
    <property type="entry name" value="Six-hairpin glycosidases"/>
    <property type="match status" value="1"/>
</dbReference>
<reference evidence="3" key="1">
    <citation type="submission" date="2013-08" db="EMBL/GenBank/DDBJ databases">
        <authorList>
            <person name="Mendez C."/>
            <person name="Richter M."/>
            <person name="Ferrer M."/>
            <person name="Sanchez J."/>
        </authorList>
    </citation>
    <scope>NUCLEOTIDE SEQUENCE</scope>
</reference>
<dbReference type="PANTHER" id="PTHR42899:SF1">
    <property type="entry name" value="SPERMATOGENESIS-ASSOCIATED PROTEIN 20"/>
    <property type="match status" value="1"/>
</dbReference>
<evidence type="ECO:0000256" key="1">
    <source>
        <dbReference type="SAM" id="MobiDB-lite"/>
    </source>
</evidence>
<feature type="non-terminal residue" evidence="3">
    <location>
        <position position="1"/>
    </location>
</feature>
<protein>
    <submittedName>
        <fullName evidence="3">Protein containing DUF255</fullName>
    </submittedName>
</protein>
<organism evidence="3">
    <name type="scientific">mine drainage metagenome</name>
    <dbReference type="NCBI Taxonomy" id="410659"/>
    <lineage>
        <taxon>unclassified sequences</taxon>
        <taxon>metagenomes</taxon>
        <taxon>ecological metagenomes</taxon>
    </lineage>
</organism>
<dbReference type="PANTHER" id="PTHR42899">
    <property type="entry name" value="SPERMATOGENESIS-ASSOCIATED PROTEIN 20"/>
    <property type="match status" value="1"/>
</dbReference>
<feature type="domain" description="Spermatogenesis-associated protein 20-like TRX" evidence="2">
    <location>
        <begin position="1"/>
        <end position="133"/>
    </location>
</feature>
<feature type="region of interest" description="Disordered" evidence="1">
    <location>
        <begin position="278"/>
        <end position="298"/>
    </location>
</feature>
<gene>
    <name evidence="3" type="ORF">B1B_16772</name>
</gene>
<evidence type="ECO:0000259" key="2">
    <source>
        <dbReference type="Pfam" id="PF03190"/>
    </source>
</evidence>
<comment type="caution">
    <text evidence="3">The sequence shown here is derived from an EMBL/GenBank/DDBJ whole genome shotgun (WGS) entry which is preliminary data.</text>
</comment>
<dbReference type="Gene3D" id="3.40.30.10">
    <property type="entry name" value="Glutaredoxin"/>
    <property type="match status" value="1"/>
</dbReference>
<dbReference type="GO" id="GO:0005975">
    <property type="term" value="P:carbohydrate metabolic process"/>
    <property type="evidence" value="ECO:0007669"/>
    <property type="project" value="InterPro"/>
</dbReference>
<sequence>AFERARATGRPILLDIGASWCHWCHVMDEGTYADPEVGRLLGENFVAMKVDRDEHPEVDRRYQRQVSALTGEGGWPLTAFLTPSGEVFLGGTYFPPTDGHGRPGFRRVLAEVARLWREEPARVRENAAAIQGSIERVRDAAAAGRGDLERLVAATVAALHSSSDPVHGGFGTAPKFPHPTAVSLLLWDAGSHARPGSDDRARDTLRAMADGGIYDQIGGGFHRYSVDEGWHIPHFEKMGVDNAALLALYTEGVQRFGDPRFAEIVAGTARWVESTLGDPAGGFGASQDADNAPGDDGG</sequence>
<dbReference type="InterPro" id="IPR008928">
    <property type="entry name" value="6-hairpin_glycosidase_sf"/>
</dbReference>
<dbReference type="InterPro" id="IPR024705">
    <property type="entry name" value="Ssp411"/>
</dbReference>
<accession>T1A4F1</accession>
<dbReference type="InterPro" id="IPR004879">
    <property type="entry name" value="Ssp411-like_TRX"/>
</dbReference>
<name>T1A4F1_9ZZZZ</name>
<dbReference type="EMBL" id="AUZY01011180">
    <property type="protein sequence ID" value="EQD35764.1"/>
    <property type="molecule type" value="Genomic_DNA"/>
</dbReference>
<dbReference type="Pfam" id="PF03190">
    <property type="entry name" value="Thioredox_DsbH"/>
    <property type="match status" value="1"/>
</dbReference>
<dbReference type="CDD" id="cd02955">
    <property type="entry name" value="SSP411"/>
    <property type="match status" value="1"/>
</dbReference>
<reference evidence="3" key="2">
    <citation type="journal article" date="2014" name="ISME J.">
        <title>Microbial stratification in low pH oxic and suboxic macroscopic growths along an acid mine drainage.</title>
        <authorList>
            <person name="Mendez-Garcia C."/>
            <person name="Mesa V."/>
            <person name="Sprenger R.R."/>
            <person name="Richter M."/>
            <person name="Diez M.S."/>
            <person name="Solano J."/>
            <person name="Bargiela R."/>
            <person name="Golyshina O.V."/>
            <person name="Manteca A."/>
            <person name="Ramos J.L."/>
            <person name="Gallego J.R."/>
            <person name="Llorente I."/>
            <person name="Martins Dos Santos V.A."/>
            <person name="Jensen O.N."/>
            <person name="Pelaez A.I."/>
            <person name="Sanchez J."/>
            <person name="Ferrer M."/>
        </authorList>
    </citation>
    <scope>NUCLEOTIDE SEQUENCE</scope>
</reference>
<evidence type="ECO:0000313" key="3">
    <source>
        <dbReference type="EMBL" id="EQD35764.1"/>
    </source>
</evidence>